<reference evidence="1 2" key="1">
    <citation type="submission" date="2022-05" db="EMBL/GenBank/DDBJ databases">
        <authorList>
            <consortium name="Genoscope - CEA"/>
            <person name="William W."/>
        </authorList>
    </citation>
    <scope>NUCLEOTIDE SEQUENCE [LARGE SCALE GENOMIC DNA]</scope>
</reference>
<protein>
    <recommendedName>
        <fullName evidence="3">OTU domain-containing protein</fullName>
    </recommendedName>
</protein>
<evidence type="ECO:0000313" key="1">
    <source>
        <dbReference type="EMBL" id="CAH3185662.1"/>
    </source>
</evidence>
<keyword evidence="2" id="KW-1185">Reference proteome</keyword>
<dbReference type="CDD" id="cd22758">
    <property type="entry name" value="OTU_232R-like"/>
    <property type="match status" value="1"/>
</dbReference>
<dbReference type="Gene3D" id="3.90.70.80">
    <property type="match status" value="1"/>
</dbReference>
<name>A0ABN8S1S4_9CNID</name>
<sequence>MGSDDYLKIIEDQGHKLVYNPPGNGNCQFAALAYHLSSLGVLRSPETMREEIVKYLETNPLDEDGFPLYEWVPYFDSWPQYLTHMAQDHTYGDQLQLTFITLTFT</sequence>
<organism evidence="1 2">
    <name type="scientific">Porites lobata</name>
    <dbReference type="NCBI Taxonomy" id="104759"/>
    <lineage>
        <taxon>Eukaryota</taxon>
        <taxon>Metazoa</taxon>
        <taxon>Cnidaria</taxon>
        <taxon>Anthozoa</taxon>
        <taxon>Hexacorallia</taxon>
        <taxon>Scleractinia</taxon>
        <taxon>Fungiina</taxon>
        <taxon>Poritidae</taxon>
        <taxon>Porites</taxon>
    </lineage>
</organism>
<gene>
    <name evidence="1" type="ORF">PLOB_00033090</name>
</gene>
<dbReference type="EMBL" id="CALNXK010000437">
    <property type="protein sequence ID" value="CAH3185662.1"/>
    <property type="molecule type" value="Genomic_DNA"/>
</dbReference>
<proteinExistence type="predicted"/>
<evidence type="ECO:0000313" key="2">
    <source>
        <dbReference type="Proteomes" id="UP001159405"/>
    </source>
</evidence>
<comment type="caution">
    <text evidence="1">The sequence shown here is derived from an EMBL/GenBank/DDBJ whole genome shotgun (WGS) entry which is preliminary data.</text>
</comment>
<accession>A0ABN8S1S4</accession>
<evidence type="ECO:0008006" key="3">
    <source>
        <dbReference type="Google" id="ProtNLM"/>
    </source>
</evidence>
<dbReference type="Proteomes" id="UP001159405">
    <property type="component" value="Unassembled WGS sequence"/>
</dbReference>